<feature type="region of interest" description="Disordered" evidence="1">
    <location>
        <begin position="152"/>
        <end position="250"/>
    </location>
</feature>
<keyword evidence="2" id="KW-1133">Transmembrane helix</keyword>
<dbReference type="EMBL" id="JADGJD010001755">
    <property type="protein sequence ID" value="KAJ3038195.1"/>
    <property type="molecule type" value="Genomic_DNA"/>
</dbReference>
<feature type="compositionally biased region" description="Low complexity" evidence="1">
    <location>
        <begin position="175"/>
        <end position="184"/>
    </location>
</feature>
<feature type="transmembrane region" description="Helical" evidence="2">
    <location>
        <begin position="102"/>
        <end position="127"/>
    </location>
</feature>
<name>A0AAD5S2T5_9FUNG</name>
<evidence type="ECO:0000313" key="3">
    <source>
        <dbReference type="EMBL" id="KAJ3038195.1"/>
    </source>
</evidence>
<reference evidence="3" key="1">
    <citation type="submission" date="2020-05" db="EMBL/GenBank/DDBJ databases">
        <title>Phylogenomic resolution of chytrid fungi.</title>
        <authorList>
            <person name="Stajich J.E."/>
            <person name="Amses K."/>
            <person name="Simmons R."/>
            <person name="Seto K."/>
            <person name="Myers J."/>
            <person name="Bonds A."/>
            <person name="Quandt C.A."/>
            <person name="Barry K."/>
            <person name="Liu P."/>
            <person name="Grigoriev I."/>
            <person name="Longcore J.E."/>
            <person name="James T.Y."/>
        </authorList>
    </citation>
    <scope>NUCLEOTIDE SEQUENCE</scope>
    <source>
        <strain evidence="3">JEL0318</strain>
    </source>
</reference>
<evidence type="ECO:0000256" key="2">
    <source>
        <dbReference type="SAM" id="Phobius"/>
    </source>
</evidence>
<feature type="compositionally biased region" description="Low complexity" evidence="1">
    <location>
        <begin position="215"/>
        <end position="227"/>
    </location>
</feature>
<sequence>MDAQALEHRRLAERSFGFVVDAWNSFRETATQISLETYQLGIAAWNLSLYYINRYPAVRTFALVSLTLSVVPVLFFSAWVLATLFGTVVTAVFSALVVQSGFVAVGLTIFLPIEICILSFAGFLALVHASGGAGLNTVKVVRTRLSNLVTTPPTAVQTYRPAQQNKRKPRRPSSADESGSSNGSPRPPPSRGRRQRREPIPKDWRRGSASETNEEVPVVPSVVQNVEKLPKGTVKGAPAAALEESVMDAL</sequence>
<evidence type="ECO:0000313" key="4">
    <source>
        <dbReference type="Proteomes" id="UP001212841"/>
    </source>
</evidence>
<feature type="compositionally biased region" description="Basic and acidic residues" evidence="1">
    <location>
        <begin position="197"/>
        <end position="208"/>
    </location>
</feature>
<keyword evidence="2" id="KW-0472">Membrane</keyword>
<comment type="caution">
    <text evidence="3">The sequence shown here is derived from an EMBL/GenBank/DDBJ whole genome shotgun (WGS) entry which is preliminary data.</text>
</comment>
<feature type="compositionally biased region" description="Polar residues" evidence="1">
    <location>
        <begin position="152"/>
        <end position="164"/>
    </location>
</feature>
<accession>A0AAD5S2T5</accession>
<dbReference type="AlphaFoldDB" id="A0AAD5S2T5"/>
<organism evidence="3 4">
    <name type="scientific">Rhizophlyctis rosea</name>
    <dbReference type="NCBI Taxonomy" id="64517"/>
    <lineage>
        <taxon>Eukaryota</taxon>
        <taxon>Fungi</taxon>
        <taxon>Fungi incertae sedis</taxon>
        <taxon>Chytridiomycota</taxon>
        <taxon>Chytridiomycota incertae sedis</taxon>
        <taxon>Chytridiomycetes</taxon>
        <taxon>Rhizophlyctidales</taxon>
        <taxon>Rhizophlyctidaceae</taxon>
        <taxon>Rhizophlyctis</taxon>
    </lineage>
</organism>
<proteinExistence type="predicted"/>
<feature type="transmembrane region" description="Helical" evidence="2">
    <location>
        <begin position="61"/>
        <end position="82"/>
    </location>
</feature>
<protein>
    <submittedName>
        <fullName evidence="3">Uncharacterized protein</fullName>
    </submittedName>
</protein>
<keyword evidence="4" id="KW-1185">Reference proteome</keyword>
<dbReference type="Proteomes" id="UP001212841">
    <property type="component" value="Unassembled WGS sequence"/>
</dbReference>
<gene>
    <name evidence="3" type="ORF">HK097_003242</name>
</gene>
<evidence type="ECO:0000256" key="1">
    <source>
        <dbReference type="SAM" id="MobiDB-lite"/>
    </source>
</evidence>
<keyword evidence="2" id="KW-0812">Transmembrane</keyword>